<evidence type="ECO:0000313" key="3">
    <source>
        <dbReference type="EMBL" id="KAA5277362.1"/>
    </source>
</evidence>
<evidence type="ECO:0000259" key="1">
    <source>
        <dbReference type="Pfam" id="PF20893"/>
    </source>
</evidence>
<reference evidence="3 6" key="1">
    <citation type="journal article" date="2019" name="Nat. Med.">
        <title>A library of human gut bacterial isolates paired with longitudinal multiomics data enables mechanistic microbiome research.</title>
        <authorList>
            <person name="Poyet M."/>
            <person name="Groussin M."/>
            <person name="Gibbons S.M."/>
            <person name="Avila-Pacheco J."/>
            <person name="Jiang X."/>
            <person name="Kearney S.M."/>
            <person name="Perrotta A.R."/>
            <person name="Berdy B."/>
            <person name="Zhao S."/>
            <person name="Lieberman T.D."/>
            <person name="Swanson P.K."/>
            <person name="Smith M."/>
            <person name="Roesemann S."/>
            <person name="Alexander J.E."/>
            <person name="Rich S.A."/>
            <person name="Livny J."/>
            <person name="Vlamakis H."/>
            <person name="Clish C."/>
            <person name="Bullock K."/>
            <person name="Deik A."/>
            <person name="Scott J."/>
            <person name="Pierce K.A."/>
            <person name="Xavier R.J."/>
            <person name="Alm E.J."/>
        </authorList>
    </citation>
    <scope>NUCLEOTIDE SEQUENCE [LARGE SCALE GENOMIC DNA]</scope>
    <source>
        <strain evidence="3 6">BIOML-A1</strain>
    </source>
</reference>
<accession>A0A4Q5H9I3</accession>
<dbReference type="OrthoDB" id="1046790at2"/>
<comment type="caution">
    <text evidence="4">The sequence shown here is derived from an EMBL/GenBank/DDBJ whole genome shotgun (WGS) entry which is preliminary data.</text>
</comment>
<evidence type="ECO:0000313" key="5">
    <source>
        <dbReference type="Proteomes" id="UP000291917"/>
    </source>
</evidence>
<evidence type="ECO:0000313" key="6">
    <source>
        <dbReference type="Proteomes" id="UP000335496"/>
    </source>
</evidence>
<name>A0A4Q5H9I3_9BACE</name>
<dbReference type="AlphaFoldDB" id="A0A4Q5H9I3"/>
<dbReference type="Proteomes" id="UP000291917">
    <property type="component" value="Unassembled WGS sequence"/>
</dbReference>
<proteinExistence type="predicted"/>
<reference evidence="4 5" key="2">
    <citation type="journal article" date="2019" name="Science, e1252229">
        <title>Invertible promoters mediate bacterial phase variation, antibiotic resistance, and host adaptation in the gut.</title>
        <authorList>
            <person name="Jiang X."/>
            <person name="Hall A.B."/>
            <person name="Arthur T.D."/>
            <person name="Plichta D.R."/>
            <person name="Covington C.T."/>
            <person name="Poyet M."/>
            <person name="Crothers J."/>
            <person name="Moses P.L."/>
            <person name="Tolonen A.C."/>
            <person name="Vlamakis H."/>
            <person name="Alm E.J."/>
            <person name="Xavier R.J."/>
        </authorList>
    </citation>
    <scope>NUCLEOTIDE SEQUENCE [LARGE SCALE GENOMIC DNA]</scope>
    <source>
        <strain evidence="4">Bj_0095</strain>
        <strain evidence="5">bj_0095</strain>
    </source>
</reference>
<evidence type="ECO:0000313" key="4">
    <source>
        <dbReference type="EMBL" id="RYT78279.1"/>
    </source>
</evidence>
<dbReference type="Gene3D" id="1.20.120.930">
    <property type="entry name" value="Uncharacterised protein PF12889, N-terminal DUF3829"/>
    <property type="match status" value="1"/>
</dbReference>
<sequence>MKGNLMRKILMFVGTFAVIFMLAACGNGVQKKTYEKYSAAEVEQAGQVMKYYNTSLALLKNLVLEKDVNSILGYMEQGGNAPMLATVIPPVFSQKDSASVVNPGTYFDEEARRNLKQNFMQLFQTRRQFYTNFNQYLSLLKVKNKIAADKLLPANYRLSVEMAEYKENILDVLSPFAEGAQKVLLNDNPMKEQILAMNRMSVTMQGVLQQCMRKPAPDMPRLDMKMMKLVIQLDIAKRLPIVEGHPQEMKTFRDFLANAETFIREVQHIKAQGSYTADELATLGEYGLSLN</sequence>
<dbReference type="Pfam" id="PF22219">
    <property type="entry name" value="DUF3829_2nd"/>
    <property type="match status" value="1"/>
</dbReference>
<evidence type="ECO:0008006" key="7">
    <source>
        <dbReference type="Google" id="ProtNLM"/>
    </source>
</evidence>
<feature type="domain" description="DUF3829" evidence="1">
    <location>
        <begin position="40"/>
        <end position="187"/>
    </location>
</feature>
<keyword evidence="6" id="KW-1185">Reference proteome</keyword>
<dbReference type="Pfam" id="PF20893">
    <property type="entry name" value="DUF6845"/>
    <property type="match status" value="1"/>
</dbReference>
<dbReference type="Gene3D" id="1.20.58.820">
    <property type="entry name" value="Uncharacterised protein PF12889, C-terminal DUF3829"/>
    <property type="match status" value="1"/>
</dbReference>
<gene>
    <name evidence="4" type="ORF">EAJ03_00885</name>
    <name evidence="3" type="ORF">F2Z23_00880</name>
</gene>
<dbReference type="InterPro" id="IPR053996">
    <property type="entry name" value="DUF3829-like_C"/>
</dbReference>
<dbReference type="InterPro" id="IPR049273">
    <property type="entry name" value="DUF3829-like_N"/>
</dbReference>
<protein>
    <recommendedName>
        <fullName evidence="7">DUF3829 domain-containing protein</fullName>
    </recommendedName>
</protein>
<evidence type="ECO:0000259" key="2">
    <source>
        <dbReference type="Pfam" id="PF22219"/>
    </source>
</evidence>
<feature type="domain" description="DUF3829" evidence="2">
    <location>
        <begin position="189"/>
        <end position="283"/>
    </location>
</feature>
<dbReference type="Proteomes" id="UP000335496">
    <property type="component" value="Unassembled WGS sequence"/>
</dbReference>
<dbReference type="PROSITE" id="PS51257">
    <property type="entry name" value="PROKAR_LIPOPROTEIN"/>
    <property type="match status" value="1"/>
</dbReference>
<dbReference type="EMBL" id="VVZX01000001">
    <property type="protein sequence ID" value="KAA5277362.1"/>
    <property type="molecule type" value="Genomic_DNA"/>
</dbReference>
<organism evidence="4 5">
    <name type="scientific">Bacteroides eggerthii</name>
    <dbReference type="NCBI Taxonomy" id="28111"/>
    <lineage>
        <taxon>Bacteria</taxon>
        <taxon>Pseudomonadati</taxon>
        <taxon>Bacteroidota</taxon>
        <taxon>Bacteroidia</taxon>
        <taxon>Bacteroidales</taxon>
        <taxon>Bacteroidaceae</taxon>
        <taxon>Bacteroides</taxon>
    </lineage>
</organism>
<dbReference type="EMBL" id="RCXL01000001">
    <property type="protein sequence ID" value="RYT78279.1"/>
    <property type="molecule type" value="Genomic_DNA"/>
</dbReference>